<sequence>GAGLVSSSAPVVVASMIVSPLMPPILGLCFGVIVRDKRMIVKSLRNEAIGAGLCVLVGIFMGIGCIPFREYIGYPTPEMQSRGNVVAVLSGAAVAVPSGIAVALAIAGGVSSTLVGVAISASLLPPLVNAGFSFVMYIASMPHDKRIPSELQMALISLLLFFNSICIIFVVGVLVFKLKAIAPMRHTAVLGVRKADDMIRDSDAVSNLSHPNTRFYGSMMDIHRSPLLRQRGTANLTDISVHVTGAHTPTFVGAEDSPLLADALATEVR</sequence>
<feature type="non-terminal residue" evidence="2">
    <location>
        <position position="1"/>
    </location>
</feature>
<feature type="transmembrane region" description="Helical" evidence="1">
    <location>
        <begin position="151"/>
        <end position="176"/>
    </location>
</feature>
<feature type="transmembrane region" description="Helical" evidence="1">
    <location>
        <begin position="114"/>
        <end position="139"/>
    </location>
</feature>
<dbReference type="PANTHER" id="PTHR20992:SF9">
    <property type="entry name" value="AT15442P-RELATED"/>
    <property type="match status" value="1"/>
</dbReference>
<dbReference type="EMBL" id="KQ243865">
    <property type="protein sequence ID" value="KNC75076.1"/>
    <property type="molecule type" value="Genomic_DNA"/>
</dbReference>
<protein>
    <recommendedName>
        <fullName evidence="4">DUF389 domain-containing protein</fullName>
    </recommendedName>
</protein>
<dbReference type="eggNOG" id="ENOG502QWS6">
    <property type="taxonomic scope" value="Eukaryota"/>
</dbReference>
<dbReference type="OrthoDB" id="543859at2759"/>
<keyword evidence="3" id="KW-1185">Reference proteome</keyword>
<evidence type="ECO:0008006" key="4">
    <source>
        <dbReference type="Google" id="ProtNLM"/>
    </source>
</evidence>
<evidence type="ECO:0000313" key="2">
    <source>
        <dbReference type="EMBL" id="KNC75076.1"/>
    </source>
</evidence>
<accession>A0A0L0FF57</accession>
<gene>
    <name evidence="2" type="ORF">SARC_12392</name>
</gene>
<dbReference type="AlphaFoldDB" id="A0A0L0FF57"/>
<feature type="transmembrane region" description="Helical" evidence="1">
    <location>
        <begin position="86"/>
        <end position="107"/>
    </location>
</feature>
<dbReference type="PANTHER" id="PTHR20992">
    <property type="entry name" value="AT15442P-RELATED"/>
    <property type="match status" value="1"/>
</dbReference>
<name>A0A0L0FF57_9EUKA</name>
<keyword evidence="1" id="KW-0472">Membrane</keyword>
<reference evidence="2 3" key="1">
    <citation type="submission" date="2011-02" db="EMBL/GenBank/DDBJ databases">
        <title>The Genome Sequence of Sphaeroforma arctica JP610.</title>
        <authorList>
            <consortium name="The Broad Institute Genome Sequencing Platform"/>
            <person name="Russ C."/>
            <person name="Cuomo C."/>
            <person name="Young S.K."/>
            <person name="Zeng Q."/>
            <person name="Gargeya S."/>
            <person name="Alvarado L."/>
            <person name="Berlin A."/>
            <person name="Chapman S.B."/>
            <person name="Chen Z."/>
            <person name="Freedman E."/>
            <person name="Gellesch M."/>
            <person name="Goldberg J."/>
            <person name="Griggs A."/>
            <person name="Gujja S."/>
            <person name="Heilman E."/>
            <person name="Heiman D."/>
            <person name="Howarth C."/>
            <person name="Mehta T."/>
            <person name="Neiman D."/>
            <person name="Pearson M."/>
            <person name="Roberts A."/>
            <person name="Saif S."/>
            <person name="Shea T."/>
            <person name="Shenoy N."/>
            <person name="Sisk P."/>
            <person name="Stolte C."/>
            <person name="Sykes S."/>
            <person name="White J."/>
            <person name="Yandava C."/>
            <person name="Burger G."/>
            <person name="Gray M.W."/>
            <person name="Holland P.W.H."/>
            <person name="King N."/>
            <person name="Lang F.B.F."/>
            <person name="Roger A.J."/>
            <person name="Ruiz-Trillo I."/>
            <person name="Haas B."/>
            <person name="Nusbaum C."/>
            <person name="Birren B."/>
        </authorList>
    </citation>
    <scope>NUCLEOTIDE SEQUENCE [LARGE SCALE GENOMIC DNA]</scope>
    <source>
        <strain evidence="2 3">JP610</strain>
    </source>
</reference>
<dbReference type="GeneID" id="25912896"/>
<feature type="transmembrane region" description="Helical" evidence="1">
    <location>
        <begin position="12"/>
        <end position="34"/>
    </location>
</feature>
<dbReference type="Pfam" id="PF04087">
    <property type="entry name" value="DUF389"/>
    <property type="match status" value="1"/>
</dbReference>
<dbReference type="Proteomes" id="UP000054560">
    <property type="component" value="Unassembled WGS sequence"/>
</dbReference>
<keyword evidence="1" id="KW-1133">Transmembrane helix</keyword>
<evidence type="ECO:0000256" key="1">
    <source>
        <dbReference type="SAM" id="Phobius"/>
    </source>
</evidence>
<dbReference type="RefSeq" id="XP_014148978.1">
    <property type="nucleotide sequence ID" value="XM_014293503.1"/>
</dbReference>
<dbReference type="InterPro" id="IPR005240">
    <property type="entry name" value="DUF389"/>
</dbReference>
<keyword evidence="1" id="KW-0812">Transmembrane</keyword>
<proteinExistence type="predicted"/>
<feature type="transmembrane region" description="Helical" evidence="1">
    <location>
        <begin position="46"/>
        <end position="66"/>
    </location>
</feature>
<evidence type="ECO:0000313" key="3">
    <source>
        <dbReference type="Proteomes" id="UP000054560"/>
    </source>
</evidence>
<organism evidence="2 3">
    <name type="scientific">Sphaeroforma arctica JP610</name>
    <dbReference type="NCBI Taxonomy" id="667725"/>
    <lineage>
        <taxon>Eukaryota</taxon>
        <taxon>Ichthyosporea</taxon>
        <taxon>Ichthyophonida</taxon>
        <taxon>Sphaeroforma</taxon>
    </lineage>
</organism>